<proteinExistence type="inferred from homology"/>
<dbReference type="Pfam" id="PF00291">
    <property type="entry name" value="PALP"/>
    <property type="match status" value="1"/>
</dbReference>
<evidence type="ECO:0000259" key="9">
    <source>
        <dbReference type="Pfam" id="PF00291"/>
    </source>
</evidence>
<dbReference type="SUPFAM" id="SSF53686">
    <property type="entry name" value="Tryptophan synthase beta subunit-like PLP-dependent enzymes"/>
    <property type="match status" value="1"/>
</dbReference>
<evidence type="ECO:0000256" key="7">
    <source>
        <dbReference type="ARBA" id="ARBA00022898"/>
    </source>
</evidence>
<sequence>MADMNGDPTFEDVLAAAERIHGHVHRTPVMTSSAIDGIAGAHLHFKCENLQKVGAFKARGATNAVLSLNDEAAGRGVATHSSGNHAAALAYAAGIRGVPANVVMPSSAPPVKKAAVSGYGAVITECEPTLAARETTLDAVVERTGATFIHAYDNPMVIAGQATASLELITDVPDLDAVIAPVGGGGLMSGTAIAVSSSRPDITIWGSEPAGADDAFRSLRDGTLYPSVAPKTIADGLLTSLSNRTFRILSDRLEGILTVNEETIVRAMRLLWERMKLVVEPSGAVPLAAVLEHPEHFADRRVGLIISGGNVDLDHLPW</sequence>
<comment type="cofactor">
    <cofactor evidence="2">
        <name>pyridoxal 5'-phosphate</name>
        <dbReference type="ChEBI" id="CHEBI:597326"/>
    </cofactor>
</comment>
<evidence type="ECO:0000256" key="3">
    <source>
        <dbReference type="ARBA" id="ARBA00001936"/>
    </source>
</evidence>
<dbReference type="GO" id="GO:0003941">
    <property type="term" value="F:L-serine ammonia-lyase activity"/>
    <property type="evidence" value="ECO:0007669"/>
    <property type="project" value="TreeGrafter"/>
</dbReference>
<dbReference type="PROSITE" id="PS00165">
    <property type="entry name" value="DEHYDRATASE_SER_THR"/>
    <property type="match status" value="1"/>
</dbReference>
<evidence type="ECO:0000313" key="11">
    <source>
        <dbReference type="Proteomes" id="UP000598633"/>
    </source>
</evidence>
<dbReference type="PANTHER" id="PTHR43050">
    <property type="entry name" value="SERINE / THREONINE RACEMASE FAMILY MEMBER"/>
    <property type="match status" value="1"/>
</dbReference>
<organism evidence="10 11">
    <name type="scientific">Candidatus Sulfomarinibacter kjeldsenii</name>
    <dbReference type="NCBI Taxonomy" id="2885994"/>
    <lineage>
        <taxon>Bacteria</taxon>
        <taxon>Pseudomonadati</taxon>
        <taxon>Acidobacteriota</taxon>
        <taxon>Thermoanaerobaculia</taxon>
        <taxon>Thermoanaerobaculales</taxon>
        <taxon>Candidatus Sulfomarinibacteraceae</taxon>
        <taxon>Candidatus Sulfomarinibacter</taxon>
    </lineage>
</organism>
<dbReference type="GO" id="GO:0030378">
    <property type="term" value="F:serine racemase activity"/>
    <property type="evidence" value="ECO:0007669"/>
    <property type="project" value="TreeGrafter"/>
</dbReference>
<comment type="similarity">
    <text evidence="5">Belongs to the serine/threonine dehydratase family.</text>
</comment>
<evidence type="ECO:0000256" key="1">
    <source>
        <dbReference type="ARBA" id="ARBA00001913"/>
    </source>
</evidence>
<comment type="cofactor">
    <cofactor evidence="3">
        <name>Mn(2+)</name>
        <dbReference type="ChEBI" id="CHEBI:29035"/>
    </cofactor>
</comment>
<keyword evidence="8" id="KW-0456">Lyase</keyword>
<protein>
    <submittedName>
        <fullName evidence="10">Pyridoxal-phosphate dependent enzyme</fullName>
    </submittedName>
</protein>
<name>A0A8J6XY27_9BACT</name>
<accession>A0A8J6XY27</accession>
<dbReference type="AlphaFoldDB" id="A0A8J6XY27"/>
<evidence type="ECO:0000313" key="10">
    <source>
        <dbReference type="EMBL" id="MBD3869888.1"/>
    </source>
</evidence>
<comment type="cofactor">
    <cofactor evidence="1">
        <name>Ca(2+)</name>
        <dbReference type="ChEBI" id="CHEBI:29108"/>
    </cofactor>
</comment>
<reference evidence="10 11" key="1">
    <citation type="submission" date="2020-08" db="EMBL/GenBank/DDBJ databases">
        <title>Acidobacteriota in marine sediments use diverse sulfur dissimilation pathways.</title>
        <authorList>
            <person name="Wasmund K."/>
        </authorList>
    </citation>
    <scope>NUCLEOTIDE SEQUENCE [LARGE SCALE GENOMIC DNA]</scope>
    <source>
        <strain evidence="10">MAG AM3-A</strain>
    </source>
</reference>
<feature type="domain" description="Tryptophan synthase beta chain-like PALP" evidence="9">
    <location>
        <begin position="22"/>
        <end position="308"/>
    </location>
</feature>
<evidence type="ECO:0000256" key="5">
    <source>
        <dbReference type="ARBA" id="ARBA00010869"/>
    </source>
</evidence>
<dbReference type="Proteomes" id="UP000598633">
    <property type="component" value="Unassembled WGS sequence"/>
</dbReference>
<dbReference type="GO" id="GO:0070179">
    <property type="term" value="P:D-serine biosynthetic process"/>
    <property type="evidence" value="ECO:0007669"/>
    <property type="project" value="TreeGrafter"/>
</dbReference>
<dbReference type="EMBL" id="JACXWA010000011">
    <property type="protein sequence ID" value="MBD3869888.1"/>
    <property type="molecule type" value="Genomic_DNA"/>
</dbReference>
<dbReference type="GO" id="GO:0005524">
    <property type="term" value="F:ATP binding"/>
    <property type="evidence" value="ECO:0007669"/>
    <property type="project" value="TreeGrafter"/>
</dbReference>
<keyword evidence="6" id="KW-0460">Magnesium</keyword>
<keyword evidence="7" id="KW-0663">Pyridoxal phosphate</keyword>
<dbReference type="PANTHER" id="PTHR43050:SF1">
    <property type="entry name" value="SERINE RACEMASE"/>
    <property type="match status" value="1"/>
</dbReference>
<dbReference type="GO" id="GO:0018114">
    <property type="term" value="F:threonine racemase activity"/>
    <property type="evidence" value="ECO:0007669"/>
    <property type="project" value="TreeGrafter"/>
</dbReference>
<comment type="caution">
    <text evidence="10">The sequence shown here is derived from an EMBL/GenBank/DDBJ whole genome shotgun (WGS) entry which is preliminary data.</text>
</comment>
<dbReference type="FunFam" id="3.40.50.1100:FF:000007">
    <property type="entry name" value="L-threonine dehydratase catabolic TdcB"/>
    <property type="match status" value="1"/>
</dbReference>
<dbReference type="CDD" id="cd01562">
    <property type="entry name" value="Thr-dehyd"/>
    <property type="match status" value="1"/>
</dbReference>
<dbReference type="InterPro" id="IPR000634">
    <property type="entry name" value="Ser/Thr_deHydtase_PyrdxlP-BS"/>
</dbReference>
<dbReference type="GO" id="GO:0000287">
    <property type="term" value="F:magnesium ion binding"/>
    <property type="evidence" value="ECO:0007669"/>
    <property type="project" value="TreeGrafter"/>
</dbReference>
<gene>
    <name evidence="10" type="ORF">IFJ97_00845</name>
</gene>
<evidence type="ECO:0000256" key="2">
    <source>
        <dbReference type="ARBA" id="ARBA00001933"/>
    </source>
</evidence>
<dbReference type="InterPro" id="IPR036052">
    <property type="entry name" value="TrpB-like_PALP_sf"/>
</dbReference>
<dbReference type="Gene3D" id="3.40.50.1100">
    <property type="match status" value="2"/>
</dbReference>
<dbReference type="GO" id="GO:0030170">
    <property type="term" value="F:pyridoxal phosphate binding"/>
    <property type="evidence" value="ECO:0007669"/>
    <property type="project" value="InterPro"/>
</dbReference>
<evidence type="ECO:0000256" key="6">
    <source>
        <dbReference type="ARBA" id="ARBA00022842"/>
    </source>
</evidence>
<evidence type="ECO:0000256" key="4">
    <source>
        <dbReference type="ARBA" id="ARBA00001946"/>
    </source>
</evidence>
<comment type="cofactor">
    <cofactor evidence="4">
        <name>Mg(2+)</name>
        <dbReference type="ChEBI" id="CHEBI:18420"/>
    </cofactor>
</comment>
<dbReference type="InterPro" id="IPR001926">
    <property type="entry name" value="TrpB-like_PALP"/>
</dbReference>
<evidence type="ECO:0000256" key="8">
    <source>
        <dbReference type="ARBA" id="ARBA00023239"/>
    </source>
</evidence>
<dbReference type="GO" id="GO:0008721">
    <property type="term" value="F:D-serine ammonia-lyase activity"/>
    <property type="evidence" value="ECO:0007669"/>
    <property type="project" value="TreeGrafter"/>
</dbReference>